<dbReference type="GO" id="GO:0004619">
    <property type="term" value="F:phosphoglycerate mutase activity"/>
    <property type="evidence" value="ECO:0007669"/>
    <property type="project" value="UniProtKB-UniRule"/>
</dbReference>
<evidence type="ECO:0000256" key="6">
    <source>
        <dbReference type="ARBA" id="ARBA00023152"/>
    </source>
</evidence>
<dbReference type="Proteomes" id="UP000322976">
    <property type="component" value="Unassembled WGS sequence"/>
</dbReference>
<feature type="domain" description="BPG-independent PGAM N-terminal" evidence="15">
    <location>
        <begin position="81"/>
        <end position="297"/>
    </location>
</feature>
<organism evidence="16 17">
    <name type="scientific">Calorimonas adulescens</name>
    <dbReference type="NCBI Taxonomy" id="2606906"/>
    <lineage>
        <taxon>Bacteria</taxon>
        <taxon>Bacillati</taxon>
        <taxon>Bacillota</taxon>
        <taxon>Clostridia</taxon>
        <taxon>Thermoanaerobacterales</taxon>
        <taxon>Thermoanaerobacteraceae</taxon>
        <taxon>Calorimonas</taxon>
    </lineage>
</organism>
<evidence type="ECO:0000313" key="17">
    <source>
        <dbReference type="Proteomes" id="UP000322976"/>
    </source>
</evidence>
<dbReference type="Pfam" id="PF01676">
    <property type="entry name" value="Metalloenzyme"/>
    <property type="match status" value="1"/>
</dbReference>
<comment type="catalytic activity">
    <reaction evidence="1 10">
        <text>(2R)-2-phosphoglycerate = (2R)-3-phosphoglycerate</text>
        <dbReference type="Rhea" id="RHEA:15901"/>
        <dbReference type="ChEBI" id="CHEBI:58272"/>
        <dbReference type="ChEBI" id="CHEBI:58289"/>
        <dbReference type="EC" id="5.4.2.12"/>
    </reaction>
</comment>
<dbReference type="PANTHER" id="PTHR31637">
    <property type="entry name" value="2,3-BISPHOSPHOGLYCERATE-INDEPENDENT PHOSPHOGLYCERATE MUTASE"/>
    <property type="match status" value="1"/>
</dbReference>
<dbReference type="NCBIfam" id="TIGR01307">
    <property type="entry name" value="pgm_bpd_ind"/>
    <property type="match status" value="1"/>
</dbReference>
<dbReference type="EMBL" id="VTPS01000016">
    <property type="protein sequence ID" value="TZE81230.1"/>
    <property type="molecule type" value="Genomic_DNA"/>
</dbReference>
<dbReference type="InterPro" id="IPR006124">
    <property type="entry name" value="Metalloenzyme"/>
</dbReference>
<feature type="active site" description="Phosphoserine intermediate" evidence="10 11">
    <location>
        <position position="61"/>
    </location>
</feature>
<dbReference type="Gene3D" id="3.40.720.10">
    <property type="entry name" value="Alkaline Phosphatase, subunit A"/>
    <property type="match status" value="1"/>
</dbReference>
<keyword evidence="5 10" id="KW-0479">Metal-binding</keyword>
<feature type="binding site" evidence="10 12">
    <location>
        <begin position="152"/>
        <end position="153"/>
    </location>
    <ligand>
        <name>substrate</name>
    </ligand>
</feature>
<feature type="binding site" evidence="10 13">
    <location>
        <position position="61"/>
    </location>
    <ligand>
        <name>Mn(2+)</name>
        <dbReference type="ChEBI" id="CHEBI:29035"/>
        <label>2</label>
    </ligand>
</feature>
<keyword evidence="7 10" id="KW-0464">Manganese</keyword>
<dbReference type="Gene3D" id="3.40.1450.10">
    <property type="entry name" value="BPG-independent phosphoglycerate mutase, domain B"/>
    <property type="match status" value="1"/>
</dbReference>
<comment type="cofactor">
    <cofactor evidence="10">
        <name>Mn(2+)</name>
        <dbReference type="ChEBI" id="CHEBI:29035"/>
    </cofactor>
    <text evidence="10">Binds 2 manganese ions per subunit.</text>
</comment>
<evidence type="ECO:0000256" key="12">
    <source>
        <dbReference type="PIRSR" id="PIRSR001492-2"/>
    </source>
</evidence>
<evidence type="ECO:0000259" key="15">
    <source>
        <dbReference type="Pfam" id="PF06415"/>
    </source>
</evidence>
<feature type="binding site" evidence="10 13">
    <location>
        <position position="405"/>
    </location>
    <ligand>
        <name>Mn(2+)</name>
        <dbReference type="ChEBI" id="CHEBI:29035"/>
        <label>1</label>
    </ligand>
</feature>
<feature type="binding site" evidence="10 13">
    <location>
        <position position="11"/>
    </location>
    <ligand>
        <name>Mn(2+)</name>
        <dbReference type="ChEBI" id="CHEBI:29035"/>
        <label>2</label>
    </ligand>
</feature>
<dbReference type="GO" id="GO:0030145">
    <property type="term" value="F:manganese ion binding"/>
    <property type="evidence" value="ECO:0007669"/>
    <property type="project" value="UniProtKB-UniRule"/>
</dbReference>
<feature type="binding site" evidence="10 12">
    <location>
        <position position="190"/>
    </location>
    <ligand>
        <name>substrate</name>
    </ligand>
</feature>
<dbReference type="GO" id="GO:0005829">
    <property type="term" value="C:cytosol"/>
    <property type="evidence" value="ECO:0007669"/>
    <property type="project" value="TreeGrafter"/>
</dbReference>
<evidence type="ECO:0000259" key="14">
    <source>
        <dbReference type="Pfam" id="PF01676"/>
    </source>
</evidence>
<dbReference type="InterPro" id="IPR011258">
    <property type="entry name" value="BPG-indep_PGM_N"/>
</dbReference>
<evidence type="ECO:0000313" key="16">
    <source>
        <dbReference type="EMBL" id="TZE81230.1"/>
    </source>
</evidence>
<evidence type="ECO:0000256" key="11">
    <source>
        <dbReference type="PIRSR" id="PIRSR001492-1"/>
    </source>
</evidence>
<keyword evidence="17" id="KW-1185">Reference proteome</keyword>
<protein>
    <recommendedName>
        <fullName evidence="9 10">2,3-bisphosphoglycerate-independent phosphoglycerate mutase</fullName>
        <shortName evidence="10">BPG-independent PGAM</shortName>
        <shortName evidence="10">Phosphoglyceromutase</shortName>
        <shortName evidence="10">iPGM</shortName>
        <ecNumber evidence="4 10">5.4.2.12</ecNumber>
    </recommendedName>
</protein>
<evidence type="ECO:0000256" key="4">
    <source>
        <dbReference type="ARBA" id="ARBA00012026"/>
    </source>
</evidence>
<sequence length="514" mass="57109">MAELCTLIVMDGYGLGEDNEYNAIKKAYTPNLDRYFKVYPNTTLRCSGLAVGLPEGQMGNSEVGHMNIGAGRVVYQELTRITKEIEEGNFFKNPALKGAMDNVKLNNSKLHIMGLVSDGGVHSHIGHLYALLKMAKDNGIDRVYVHAFLDGRDTPPQSAAGYIELLEQKLKEIGVGEIATVSGRYYAMDRDKRWERVKKAYDAIVLGIGRVSDDPVMAVKTSYDEGNNDEFVIPTVIKRNGEITATIEKNDSVIFFNFRADRARQLSHALTDEEFDGFEREKGFFNTYYVTMTQYDDTLKNVHIAFPPEVYINTLGEYASKLGLNQLRIAETEKYAHVTFFFSGGVEEPYSGEDRVLIPSPKVATYDLKPEMSAFEVTDEVLRRIDSGMYNLIVLNYANCDMVGHTGVFDAAVKAAEAVDRCVGMVVDKVLSKGGKVVITADHGNAEKMWDEETNAPHTAHTSNPVPLIIIGEDNIELKSGGKLCDIAPTILDMLGKPIPEEMTGKDLIIRKER</sequence>
<evidence type="ECO:0000256" key="1">
    <source>
        <dbReference type="ARBA" id="ARBA00000370"/>
    </source>
</evidence>
<gene>
    <name evidence="10" type="primary">gpmI</name>
    <name evidence="16" type="ORF">FWJ32_10180</name>
</gene>
<feature type="binding site" evidence="10 13">
    <location>
        <position position="442"/>
    </location>
    <ligand>
        <name>Mn(2+)</name>
        <dbReference type="ChEBI" id="CHEBI:29035"/>
        <label>2</label>
    </ligand>
</feature>
<evidence type="ECO:0000256" key="13">
    <source>
        <dbReference type="PIRSR" id="PIRSR001492-3"/>
    </source>
</evidence>
<feature type="binding site" evidence="10 12">
    <location>
        <position position="184"/>
    </location>
    <ligand>
        <name>substrate</name>
    </ligand>
</feature>
<dbReference type="UniPathway" id="UPA00109">
    <property type="reaction ID" value="UER00186"/>
</dbReference>
<comment type="similarity">
    <text evidence="3 10">Belongs to the BPG-independent phosphoglycerate mutase family.</text>
</comment>
<accession>A0A5D8Q9G8</accession>
<evidence type="ECO:0000256" key="3">
    <source>
        <dbReference type="ARBA" id="ARBA00008819"/>
    </source>
</evidence>
<comment type="caution">
    <text evidence="16">The sequence shown here is derived from an EMBL/GenBank/DDBJ whole genome shotgun (WGS) entry which is preliminary data.</text>
</comment>
<evidence type="ECO:0000256" key="5">
    <source>
        <dbReference type="ARBA" id="ARBA00022723"/>
    </source>
</evidence>
<feature type="binding site" evidence="10 13">
    <location>
        <position position="461"/>
    </location>
    <ligand>
        <name>Mn(2+)</name>
        <dbReference type="ChEBI" id="CHEBI:29035"/>
        <label>1</label>
    </ligand>
</feature>
<proteinExistence type="inferred from homology"/>
<evidence type="ECO:0000256" key="9">
    <source>
        <dbReference type="ARBA" id="ARBA00071648"/>
    </source>
</evidence>
<name>A0A5D8Q9G8_9THEO</name>
<reference evidence="16 17" key="1">
    <citation type="submission" date="2019-08" db="EMBL/GenBank/DDBJ databases">
        <title>Calorimonas adulescens gen. nov., sp. nov., an anaerobic thermophilic bacterium from Sakhalin hot spring.</title>
        <authorList>
            <person name="Khomyakova M.A."/>
            <person name="Merkel A.Y."/>
            <person name="Novikov A."/>
            <person name="Bonch-Osmolovskaya E.A."/>
            <person name="Slobodkin A.I."/>
        </authorList>
    </citation>
    <scope>NUCLEOTIDE SEQUENCE [LARGE SCALE GENOMIC DNA]</scope>
    <source>
        <strain evidence="16 17">A05MB</strain>
    </source>
</reference>
<dbReference type="SUPFAM" id="SSF53649">
    <property type="entry name" value="Alkaline phosphatase-like"/>
    <property type="match status" value="1"/>
</dbReference>
<feature type="binding site" evidence="10 12">
    <location>
        <begin position="259"/>
        <end position="262"/>
    </location>
    <ligand>
        <name>substrate</name>
    </ligand>
</feature>
<dbReference type="FunFam" id="3.40.1450.10:FF:000001">
    <property type="entry name" value="2,3-bisphosphoglycerate-independent phosphoglycerate mutase"/>
    <property type="match status" value="1"/>
</dbReference>
<feature type="binding site" evidence="10 13">
    <location>
        <position position="443"/>
    </location>
    <ligand>
        <name>Mn(2+)</name>
        <dbReference type="ChEBI" id="CHEBI:29035"/>
        <label>2</label>
    </ligand>
</feature>
<feature type="binding site" evidence="10 12">
    <location>
        <position position="334"/>
    </location>
    <ligand>
        <name>substrate</name>
    </ligand>
</feature>
<keyword evidence="6 10" id="KW-0324">Glycolysis</keyword>
<comment type="pathway">
    <text evidence="2 10">Carbohydrate degradation; glycolysis; pyruvate from D-glyceraldehyde 3-phosphate: step 3/5.</text>
</comment>
<dbReference type="InterPro" id="IPR005995">
    <property type="entry name" value="Pgm_bpd_ind"/>
</dbReference>
<keyword evidence="8 10" id="KW-0413">Isomerase</keyword>
<dbReference type="SUPFAM" id="SSF64158">
    <property type="entry name" value="2,3-Bisphosphoglycerate-independent phosphoglycerate mutase, substrate-binding domain"/>
    <property type="match status" value="1"/>
</dbReference>
<dbReference type="GO" id="GO:0006007">
    <property type="term" value="P:glucose catabolic process"/>
    <property type="evidence" value="ECO:0007669"/>
    <property type="project" value="InterPro"/>
</dbReference>
<feature type="binding site" evidence="10 13">
    <location>
        <position position="401"/>
    </location>
    <ligand>
        <name>Mn(2+)</name>
        <dbReference type="ChEBI" id="CHEBI:29035"/>
        <label>1</label>
    </ligand>
</feature>
<comment type="subunit">
    <text evidence="10">Monomer.</text>
</comment>
<evidence type="ECO:0000256" key="7">
    <source>
        <dbReference type="ARBA" id="ARBA00023211"/>
    </source>
</evidence>
<dbReference type="RefSeq" id="WP_149545845.1">
    <property type="nucleotide sequence ID" value="NZ_VTPS01000016.1"/>
</dbReference>
<feature type="binding site" evidence="10 12">
    <location>
        <position position="122"/>
    </location>
    <ligand>
        <name>substrate</name>
    </ligand>
</feature>
<dbReference type="Pfam" id="PF06415">
    <property type="entry name" value="iPGM_N"/>
    <property type="match status" value="1"/>
</dbReference>
<dbReference type="GO" id="GO:0006096">
    <property type="term" value="P:glycolytic process"/>
    <property type="evidence" value="ECO:0007669"/>
    <property type="project" value="UniProtKB-UniRule"/>
</dbReference>
<evidence type="ECO:0000256" key="8">
    <source>
        <dbReference type="ARBA" id="ARBA00023235"/>
    </source>
</evidence>
<dbReference type="EC" id="5.4.2.12" evidence="4 10"/>
<dbReference type="HAMAP" id="MF_01038">
    <property type="entry name" value="GpmI"/>
    <property type="match status" value="1"/>
</dbReference>
<comment type="function">
    <text evidence="10">Catalyzes the interconversion of 2-phosphoglycerate and 3-phosphoglycerate.</text>
</comment>
<dbReference type="PIRSF" id="PIRSF001492">
    <property type="entry name" value="IPGAM"/>
    <property type="match status" value="1"/>
</dbReference>
<evidence type="ECO:0000256" key="10">
    <source>
        <dbReference type="HAMAP-Rule" id="MF_01038"/>
    </source>
</evidence>
<dbReference type="InterPro" id="IPR017850">
    <property type="entry name" value="Alkaline_phosphatase_core_sf"/>
</dbReference>
<feature type="domain" description="Metalloenzyme" evidence="14">
    <location>
        <begin position="5"/>
        <end position="496"/>
    </location>
</feature>
<dbReference type="PANTHER" id="PTHR31637:SF0">
    <property type="entry name" value="2,3-BISPHOSPHOGLYCERATE-INDEPENDENT PHOSPHOGLYCERATE MUTASE"/>
    <property type="match status" value="1"/>
</dbReference>
<dbReference type="AlphaFoldDB" id="A0A5D8Q9G8"/>
<dbReference type="InterPro" id="IPR036646">
    <property type="entry name" value="PGAM_B_sf"/>
</dbReference>
<evidence type="ECO:0000256" key="2">
    <source>
        <dbReference type="ARBA" id="ARBA00004798"/>
    </source>
</evidence>
<dbReference type="CDD" id="cd16010">
    <property type="entry name" value="iPGM"/>
    <property type="match status" value="1"/>
</dbReference>